<feature type="domain" description="HTH myb-type" evidence="8">
    <location>
        <begin position="138"/>
        <end position="185"/>
    </location>
</feature>
<dbReference type="GO" id="GO:0003677">
    <property type="term" value="F:DNA binding"/>
    <property type="evidence" value="ECO:0007669"/>
    <property type="project" value="UniProtKB-KW"/>
</dbReference>
<dbReference type="CDD" id="cd00167">
    <property type="entry name" value="SANT"/>
    <property type="match status" value="1"/>
</dbReference>
<evidence type="ECO:0000256" key="5">
    <source>
        <dbReference type="SAM" id="MobiDB-lite"/>
    </source>
</evidence>
<evidence type="ECO:0000313" key="10">
    <source>
        <dbReference type="Proteomes" id="UP001157974"/>
    </source>
</evidence>
<dbReference type="SUPFAM" id="SSF46689">
    <property type="entry name" value="Homeodomain-like"/>
    <property type="match status" value="1"/>
</dbReference>
<comment type="caution">
    <text evidence="9">The sequence shown here is derived from an EMBL/GenBank/DDBJ whole genome shotgun (WGS) entry which is preliminary data.</text>
</comment>
<dbReference type="SMART" id="SM00717">
    <property type="entry name" value="SANT"/>
    <property type="match status" value="1"/>
</dbReference>
<dbReference type="AlphaFoldDB" id="A0AAV8UHK9"/>
<accession>A0AAV8UHK9</accession>
<keyword evidence="2" id="KW-0238">DNA-binding</keyword>
<gene>
    <name evidence="9" type="ORF">NDN08_004187</name>
</gene>
<dbReference type="Pfam" id="PF00249">
    <property type="entry name" value="Myb_DNA-binding"/>
    <property type="match status" value="1"/>
</dbReference>
<dbReference type="NCBIfam" id="TIGR01557">
    <property type="entry name" value="myb_SHAQKYF"/>
    <property type="match status" value="1"/>
</dbReference>
<dbReference type="PANTHER" id="PTHR12802:SF155">
    <property type="entry name" value="DEUBIQUITINASE MYSM1"/>
    <property type="match status" value="1"/>
</dbReference>
<dbReference type="PANTHER" id="PTHR12802">
    <property type="entry name" value="SWI/SNF COMPLEX-RELATED"/>
    <property type="match status" value="1"/>
</dbReference>
<evidence type="ECO:0000313" key="9">
    <source>
        <dbReference type="EMBL" id="KAJ8901986.1"/>
    </source>
</evidence>
<feature type="region of interest" description="Disordered" evidence="5">
    <location>
        <begin position="101"/>
        <end position="139"/>
    </location>
</feature>
<keyword evidence="4" id="KW-0539">Nucleus</keyword>
<evidence type="ECO:0000256" key="2">
    <source>
        <dbReference type="ARBA" id="ARBA00023125"/>
    </source>
</evidence>
<feature type="domain" description="Myb-like" evidence="6">
    <location>
        <begin position="131"/>
        <end position="181"/>
    </location>
</feature>
<sequence>MDEMLFDSGMLSHSLGADDLLEEMGMYQFTEHDGSSGKPGDGMESYAMETDIGDSVQFPFESPALGQIASSPLGNTPLSGSYEDGYVASARMDIPGARHVRKSGASAVSEASTMSAGEDSRLGSSPRSTDQKRKAPVKWSEEEETRFLEALQLYGRDWKKCAQHVGTRDANNFRSHAQKYFIRLYKHGLPVPRKVAETGEGHTLSGKPLDPNSAAARCYLNGRSYRSDLAKRHRQDSSSRLGKSLP</sequence>
<proteinExistence type="predicted"/>
<dbReference type="PROSITE" id="PS51293">
    <property type="entry name" value="SANT"/>
    <property type="match status" value="1"/>
</dbReference>
<feature type="domain" description="SANT" evidence="7">
    <location>
        <begin position="134"/>
        <end position="189"/>
    </location>
</feature>
<dbReference type="InterPro" id="IPR017884">
    <property type="entry name" value="SANT_dom"/>
</dbReference>
<dbReference type="InterPro" id="IPR006447">
    <property type="entry name" value="Myb_dom_plants"/>
</dbReference>
<dbReference type="Proteomes" id="UP001157974">
    <property type="component" value="Unassembled WGS sequence"/>
</dbReference>
<evidence type="ECO:0008006" key="11">
    <source>
        <dbReference type="Google" id="ProtNLM"/>
    </source>
</evidence>
<dbReference type="EMBL" id="JAMWBK010000010">
    <property type="protein sequence ID" value="KAJ8901986.1"/>
    <property type="molecule type" value="Genomic_DNA"/>
</dbReference>
<evidence type="ECO:0000256" key="4">
    <source>
        <dbReference type="ARBA" id="ARBA00023242"/>
    </source>
</evidence>
<keyword evidence="3" id="KW-0804">Transcription</keyword>
<dbReference type="PROSITE" id="PS50090">
    <property type="entry name" value="MYB_LIKE"/>
    <property type="match status" value="1"/>
</dbReference>
<name>A0AAV8UHK9_9RHOD</name>
<dbReference type="InterPro" id="IPR001005">
    <property type="entry name" value="SANT/Myb"/>
</dbReference>
<evidence type="ECO:0000256" key="3">
    <source>
        <dbReference type="ARBA" id="ARBA00023163"/>
    </source>
</evidence>
<dbReference type="InterPro" id="IPR017930">
    <property type="entry name" value="Myb_dom"/>
</dbReference>
<dbReference type="InterPro" id="IPR009057">
    <property type="entry name" value="Homeodomain-like_sf"/>
</dbReference>
<reference evidence="9 10" key="1">
    <citation type="journal article" date="2023" name="Nat. Commun.">
        <title>Origin of minicircular mitochondrial genomes in red algae.</title>
        <authorList>
            <person name="Lee Y."/>
            <person name="Cho C.H."/>
            <person name="Lee Y.M."/>
            <person name="Park S.I."/>
            <person name="Yang J.H."/>
            <person name="West J.A."/>
            <person name="Bhattacharya D."/>
            <person name="Yoon H.S."/>
        </authorList>
    </citation>
    <scope>NUCLEOTIDE SEQUENCE [LARGE SCALE GENOMIC DNA]</scope>
    <source>
        <strain evidence="9 10">CCMP1338</strain>
        <tissue evidence="9">Whole cell</tissue>
    </source>
</reference>
<evidence type="ECO:0000259" key="8">
    <source>
        <dbReference type="PROSITE" id="PS51294"/>
    </source>
</evidence>
<keyword evidence="10" id="KW-1185">Reference proteome</keyword>
<evidence type="ECO:0000259" key="7">
    <source>
        <dbReference type="PROSITE" id="PS51293"/>
    </source>
</evidence>
<evidence type="ECO:0000256" key="1">
    <source>
        <dbReference type="ARBA" id="ARBA00023015"/>
    </source>
</evidence>
<keyword evidence="1" id="KW-0805">Transcription regulation</keyword>
<evidence type="ECO:0000259" key="6">
    <source>
        <dbReference type="PROSITE" id="PS50090"/>
    </source>
</evidence>
<organism evidence="9 10">
    <name type="scientific">Rhodosorus marinus</name>
    <dbReference type="NCBI Taxonomy" id="101924"/>
    <lineage>
        <taxon>Eukaryota</taxon>
        <taxon>Rhodophyta</taxon>
        <taxon>Stylonematophyceae</taxon>
        <taxon>Stylonematales</taxon>
        <taxon>Stylonemataceae</taxon>
        <taxon>Rhodosorus</taxon>
    </lineage>
</organism>
<dbReference type="Gene3D" id="1.10.10.60">
    <property type="entry name" value="Homeodomain-like"/>
    <property type="match status" value="1"/>
</dbReference>
<protein>
    <recommendedName>
        <fullName evidence="11">HTH myb-type domain-containing protein</fullName>
    </recommendedName>
</protein>
<dbReference type="PROSITE" id="PS51294">
    <property type="entry name" value="HTH_MYB"/>
    <property type="match status" value="1"/>
</dbReference>